<dbReference type="InterPro" id="IPR051207">
    <property type="entry name" value="ComplexI_NDUFA9_subunit"/>
</dbReference>
<dbReference type="EMBL" id="FMZM01000008">
    <property type="protein sequence ID" value="SDD47756.1"/>
    <property type="molecule type" value="Genomic_DNA"/>
</dbReference>
<dbReference type="STRING" id="1045774.SAMN05421872_108168"/>
<keyword evidence="4" id="KW-1185">Reference proteome</keyword>
<dbReference type="GO" id="GO:0044877">
    <property type="term" value="F:protein-containing complex binding"/>
    <property type="evidence" value="ECO:0007669"/>
    <property type="project" value="TreeGrafter"/>
</dbReference>
<reference evidence="3 4" key="1">
    <citation type="submission" date="2016-10" db="EMBL/GenBank/DDBJ databases">
        <authorList>
            <person name="de Groot N.N."/>
        </authorList>
    </citation>
    <scope>NUCLEOTIDE SEQUENCE [LARGE SCALE GENOMIC DNA]</scope>
    <source>
        <strain evidence="3 4">CGMCC 4.6858</strain>
    </source>
</reference>
<dbReference type="RefSeq" id="WP_090858040.1">
    <property type="nucleotide sequence ID" value="NZ_FMZM01000008.1"/>
</dbReference>
<feature type="domain" description="NAD(P)-binding" evidence="2">
    <location>
        <begin position="11"/>
        <end position="162"/>
    </location>
</feature>
<dbReference type="Pfam" id="PF13460">
    <property type="entry name" value="NAD_binding_10"/>
    <property type="match status" value="1"/>
</dbReference>
<gene>
    <name evidence="3" type="ORF">SAMN05421872_108168</name>
</gene>
<protein>
    <submittedName>
        <fullName evidence="3">Uncharacterized conserved protein YbjT, contains NAD(P)-binding and DUF2867 domains</fullName>
    </submittedName>
</protein>
<dbReference type="InterPro" id="IPR036291">
    <property type="entry name" value="NAD(P)-bd_dom_sf"/>
</dbReference>
<dbReference type="OrthoDB" id="9774199at2"/>
<name>A0A1G6V4E5_9ACTN</name>
<evidence type="ECO:0000313" key="3">
    <source>
        <dbReference type="EMBL" id="SDD47756.1"/>
    </source>
</evidence>
<dbReference type="SUPFAM" id="SSF51735">
    <property type="entry name" value="NAD(P)-binding Rossmann-fold domains"/>
    <property type="match status" value="1"/>
</dbReference>
<dbReference type="Gene3D" id="3.40.50.720">
    <property type="entry name" value="NAD(P)-binding Rossmann-like Domain"/>
    <property type="match status" value="1"/>
</dbReference>
<dbReference type="AlphaFoldDB" id="A0A1G6V4E5"/>
<evidence type="ECO:0000313" key="4">
    <source>
        <dbReference type="Proteomes" id="UP000199034"/>
    </source>
</evidence>
<dbReference type="PANTHER" id="PTHR12126:SF11">
    <property type="entry name" value="NADH DEHYDROGENASE [UBIQUINONE] 1 ALPHA SUBCOMPLEX SUBUNIT 9, MITOCHONDRIAL"/>
    <property type="match status" value="1"/>
</dbReference>
<dbReference type="Proteomes" id="UP000199034">
    <property type="component" value="Unassembled WGS sequence"/>
</dbReference>
<proteinExistence type="predicted"/>
<evidence type="ECO:0000259" key="2">
    <source>
        <dbReference type="Pfam" id="PF13460"/>
    </source>
</evidence>
<dbReference type="PANTHER" id="PTHR12126">
    <property type="entry name" value="NADH-UBIQUINONE OXIDOREDUCTASE 39 KDA SUBUNIT-RELATED"/>
    <property type="match status" value="1"/>
</dbReference>
<sequence>MTDVRRVLVTGATGYVGSRLVPELVQADHTVRVATRDPDGLDRFDWSDDVEPVVLDVTEDESVRDAVADVDVVVYLVHSMAGGDFVEKDREAAERVADACESAGVGHLVYLSGLVPDGELSDHLRSRLEVEEVFEASSVPTTTLRAAMVVGGGSTSFELMRKLSRRMPVTLVPTWMKRSLQPVAVEDVVEVLTRAVGVDDPARIDRPYDLGGDEVLTYPELLDLYADVANLRRPQITVPFVPMWLVGEVAALLSQMPRGTVTSLVDSLSHEMVCRDDDVRRDLVPGHGFVPLREAVERSLEGETRATSSTGDVQGEASSDPEWVG</sequence>
<feature type="region of interest" description="Disordered" evidence="1">
    <location>
        <begin position="299"/>
        <end position="325"/>
    </location>
</feature>
<accession>A0A1G6V4E5</accession>
<organism evidence="3 4">
    <name type="scientific">Nocardioides lianchengensis</name>
    <dbReference type="NCBI Taxonomy" id="1045774"/>
    <lineage>
        <taxon>Bacteria</taxon>
        <taxon>Bacillati</taxon>
        <taxon>Actinomycetota</taxon>
        <taxon>Actinomycetes</taxon>
        <taxon>Propionibacteriales</taxon>
        <taxon>Nocardioidaceae</taxon>
        <taxon>Nocardioides</taxon>
    </lineage>
</organism>
<evidence type="ECO:0000256" key="1">
    <source>
        <dbReference type="SAM" id="MobiDB-lite"/>
    </source>
</evidence>
<dbReference type="InterPro" id="IPR016040">
    <property type="entry name" value="NAD(P)-bd_dom"/>
</dbReference>